<reference evidence="3 4" key="1">
    <citation type="submission" date="2019-05" db="EMBL/GenBank/DDBJ databases">
        <title>We sequenced the genome of Paenibacillus hemerocallicola KCTC 33185 for further insight into its adaptation and study the phylogeny of Paenibacillus.</title>
        <authorList>
            <person name="Narsing Rao M.P."/>
        </authorList>
    </citation>
    <scope>NUCLEOTIDE SEQUENCE [LARGE SCALE GENOMIC DNA]</scope>
    <source>
        <strain evidence="3 4">KCTC 33185</strain>
    </source>
</reference>
<protein>
    <recommendedName>
        <fullName evidence="5">Pectate lyase superfamily protein domain-containing protein</fullName>
    </recommendedName>
</protein>
<dbReference type="OrthoDB" id="6502305at2"/>
<dbReference type="InterPro" id="IPR006311">
    <property type="entry name" value="TAT_signal"/>
</dbReference>
<sequence length="618" mass="65123">MSYEHKISRRKLLAAIGMTGAAAAMYASSIGNADGNEEAVSKSVYGKGGKHGLMFADSSRATTIAELRAETSPLEGVVYYVIDAGQEGPFLYDPADTTSADNTGIIVVSVSGARFKRIREAGYVDARWFGAKGDGVTDDTEAINRAIGDGGVTVHIPKGTYLIHADATSSGQLNAGIQAKDDTTIYISPGAVLKAKPTASQRYTIINIFGKRNVTVEGGGSIVGERIEHLGTTGEWGYGIAIGGSEQVLVRDIRIDDCWGDGAVLGSYQVKTNVARNVTFRNVRCDNNRRQGISIIAAEGVLLSECYFGNTNGTLPQAGIDIEPDSGTAVAGVVIAGCLFENNAGGNLVLNGMNGPIKHVIVESSRFRGVNGGITSQQAQDVRISGNWIDTPARSIHLNKSSNHIVEGNQIQNSTDRGIDVRFSTSVVMANNHFYNIGSNSVRLSQSNYCLFEGNVIDECGKTTNSCDVIVTSSASYNSIQGNMIRNRLKHAGKAISGSGATIVLAAEASAANDEYNGMLITITGGTGLGQKRKIVSYNGTSKTASCSANWTIAPDATSEYEIRYGSANAILVTSSSEKYNMIHGNQLLFGTTLPESSGINDLGTGTSIQNNVAFATI</sequence>
<dbReference type="SMART" id="SM00710">
    <property type="entry name" value="PbH1"/>
    <property type="match status" value="9"/>
</dbReference>
<proteinExistence type="predicted"/>
<dbReference type="Gene3D" id="2.160.20.10">
    <property type="entry name" value="Single-stranded right-handed beta-helix, Pectin lyase-like"/>
    <property type="match status" value="2"/>
</dbReference>
<dbReference type="Pfam" id="PF05048">
    <property type="entry name" value="NosD"/>
    <property type="match status" value="1"/>
</dbReference>
<evidence type="ECO:0008006" key="5">
    <source>
        <dbReference type="Google" id="ProtNLM"/>
    </source>
</evidence>
<dbReference type="InterPro" id="IPR039448">
    <property type="entry name" value="Beta_helix"/>
</dbReference>
<dbReference type="RefSeq" id="WP_139600720.1">
    <property type="nucleotide sequence ID" value="NZ_VDCQ01000003.1"/>
</dbReference>
<evidence type="ECO:0000259" key="2">
    <source>
        <dbReference type="Pfam" id="PF13229"/>
    </source>
</evidence>
<evidence type="ECO:0000259" key="1">
    <source>
        <dbReference type="Pfam" id="PF05048"/>
    </source>
</evidence>
<feature type="domain" description="Periplasmic copper-binding protein NosD beta helix" evidence="1">
    <location>
        <begin position="359"/>
        <end position="488"/>
    </location>
</feature>
<dbReference type="Pfam" id="PF13229">
    <property type="entry name" value="Beta_helix"/>
    <property type="match status" value="1"/>
</dbReference>
<organism evidence="3 4">
    <name type="scientific">Paenibacillus hemerocallicola</name>
    <dbReference type="NCBI Taxonomy" id="1172614"/>
    <lineage>
        <taxon>Bacteria</taxon>
        <taxon>Bacillati</taxon>
        <taxon>Bacillota</taxon>
        <taxon>Bacilli</taxon>
        <taxon>Bacillales</taxon>
        <taxon>Paenibacillaceae</taxon>
        <taxon>Paenibacillus</taxon>
    </lineage>
</organism>
<dbReference type="EMBL" id="VDCQ01000003">
    <property type="protein sequence ID" value="TNJ67817.1"/>
    <property type="molecule type" value="Genomic_DNA"/>
</dbReference>
<dbReference type="Proteomes" id="UP000307943">
    <property type="component" value="Unassembled WGS sequence"/>
</dbReference>
<evidence type="ECO:0000313" key="4">
    <source>
        <dbReference type="Proteomes" id="UP000307943"/>
    </source>
</evidence>
<comment type="caution">
    <text evidence="3">The sequence shown here is derived from an EMBL/GenBank/DDBJ whole genome shotgun (WGS) entry which is preliminary data.</text>
</comment>
<dbReference type="SUPFAM" id="SSF51126">
    <property type="entry name" value="Pectin lyase-like"/>
    <property type="match status" value="2"/>
</dbReference>
<name>A0A5C4TGV7_9BACL</name>
<accession>A0A5C4TGV7</accession>
<gene>
    <name evidence="3" type="ORF">FE784_03470</name>
</gene>
<keyword evidence="4" id="KW-1185">Reference proteome</keyword>
<dbReference type="InterPro" id="IPR007742">
    <property type="entry name" value="NosD_dom"/>
</dbReference>
<dbReference type="InterPro" id="IPR011050">
    <property type="entry name" value="Pectin_lyase_fold/virulence"/>
</dbReference>
<dbReference type="AlphaFoldDB" id="A0A5C4TGV7"/>
<feature type="domain" description="Right handed beta helix" evidence="2">
    <location>
        <begin position="229"/>
        <end position="354"/>
    </location>
</feature>
<dbReference type="PROSITE" id="PS51318">
    <property type="entry name" value="TAT"/>
    <property type="match status" value="1"/>
</dbReference>
<dbReference type="InterPro" id="IPR012334">
    <property type="entry name" value="Pectin_lyas_fold"/>
</dbReference>
<evidence type="ECO:0000313" key="3">
    <source>
        <dbReference type="EMBL" id="TNJ67817.1"/>
    </source>
</evidence>
<dbReference type="InterPro" id="IPR006626">
    <property type="entry name" value="PbH1"/>
</dbReference>